<keyword evidence="7" id="KW-0819">tRNA processing</keyword>
<keyword evidence="8" id="KW-0472">Membrane</keyword>
<evidence type="ECO:0000256" key="2">
    <source>
        <dbReference type="ARBA" id="ARBA00003015"/>
    </source>
</evidence>
<dbReference type="SUPFAM" id="SSF53335">
    <property type="entry name" value="S-adenosyl-L-methionine-dependent methyltransferases"/>
    <property type="match status" value="1"/>
</dbReference>
<dbReference type="EC" id="2.1.1.33" evidence="3"/>
<evidence type="ECO:0000256" key="8">
    <source>
        <dbReference type="SAM" id="Phobius"/>
    </source>
</evidence>
<dbReference type="InterPro" id="IPR029063">
    <property type="entry name" value="SAM-dependent_MTases_sf"/>
</dbReference>
<accession>A0A1F4W147</accession>
<evidence type="ECO:0000256" key="1">
    <source>
        <dbReference type="ARBA" id="ARBA00000142"/>
    </source>
</evidence>
<keyword evidence="5" id="KW-0808">Transferase</keyword>
<name>A0A1F4W147_UNCKA</name>
<organism evidence="9 10">
    <name type="scientific">candidate division WWE3 bacterium RIFOXYA2_FULL_46_9</name>
    <dbReference type="NCBI Taxonomy" id="1802636"/>
    <lineage>
        <taxon>Bacteria</taxon>
        <taxon>Katanobacteria</taxon>
    </lineage>
</organism>
<dbReference type="Pfam" id="PF02390">
    <property type="entry name" value="Methyltransf_4"/>
    <property type="match status" value="1"/>
</dbReference>
<evidence type="ECO:0000256" key="4">
    <source>
        <dbReference type="ARBA" id="ARBA00022603"/>
    </source>
</evidence>
<feature type="transmembrane region" description="Helical" evidence="8">
    <location>
        <begin position="20"/>
        <end position="41"/>
    </location>
</feature>
<proteinExistence type="predicted"/>
<gene>
    <name evidence="9" type="ORF">A2264_00440</name>
</gene>
<dbReference type="AlphaFoldDB" id="A0A1F4W147"/>
<dbReference type="Gene3D" id="3.40.50.150">
    <property type="entry name" value="Vaccinia Virus protein VP39"/>
    <property type="match status" value="1"/>
</dbReference>
<dbReference type="Proteomes" id="UP000176614">
    <property type="component" value="Unassembled WGS sequence"/>
</dbReference>
<comment type="function">
    <text evidence="2">Catalyzes the formation of N(7)-methylguanine at position 46 (m7G46) in tRNA.</text>
</comment>
<dbReference type="EMBL" id="MEVT01000008">
    <property type="protein sequence ID" value="OGC63149.1"/>
    <property type="molecule type" value="Genomic_DNA"/>
</dbReference>
<evidence type="ECO:0000256" key="7">
    <source>
        <dbReference type="ARBA" id="ARBA00022694"/>
    </source>
</evidence>
<evidence type="ECO:0000313" key="9">
    <source>
        <dbReference type="EMBL" id="OGC63149.1"/>
    </source>
</evidence>
<evidence type="ECO:0000256" key="3">
    <source>
        <dbReference type="ARBA" id="ARBA00011977"/>
    </source>
</evidence>
<dbReference type="GO" id="GO:0016279">
    <property type="term" value="F:protein-lysine N-methyltransferase activity"/>
    <property type="evidence" value="ECO:0007669"/>
    <property type="project" value="InterPro"/>
</dbReference>
<comment type="catalytic activity">
    <reaction evidence="1">
        <text>guanosine(46) in tRNA + S-adenosyl-L-methionine = N(7)-methylguanosine(46) in tRNA + S-adenosyl-L-homocysteine</text>
        <dbReference type="Rhea" id="RHEA:42708"/>
        <dbReference type="Rhea" id="RHEA-COMP:10188"/>
        <dbReference type="Rhea" id="RHEA-COMP:10189"/>
        <dbReference type="ChEBI" id="CHEBI:57856"/>
        <dbReference type="ChEBI" id="CHEBI:59789"/>
        <dbReference type="ChEBI" id="CHEBI:74269"/>
        <dbReference type="ChEBI" id="CHEBI:74480"/>
        <dbReference type="EC" id="2.1.1.33"/>
    </reaction>
</comment>
<reference evidence="9 10" key="1">
    <citation type="journal article" date="2016" name="Nat. Commun.">
        <title>Thousands of microbial genomes shed light on interconnected biogeochemical processes in an aquifer system.</title>
        <authorList>
            <person name="Anantharaman K."/>
            <person name="Brown C.T."/>
            <person name="Hug L.A."/>
            <person name="Sharon I."/>
            <person name="Castelle C.J."/>
            <person name="Probst A.J."/>
            <person name="Thomas B.C."/>
            <person name="Singh A."/>
            <person name="Wilkins M.J."/>
            <person name="Karaoz U."/>
            <person name="Brodie E.L."/>
            <person name="Williams K.H."/>
            <person name="Hubbard S.S."/>
            <person name="Banfield J.F."/>
        </authorList>
    </citation>
    <scope>NUCLEOTIDE SEQUENCE [LARGE SCALE GENOMIC DNA]</scope>
</reference>
<protein>
    <recommendedName>
        <fullName evidence="3">tRNA (guanine(46)-N(7))-methyltransferase</fullName>
        <ecNumber evidence="3">2.1.1.33</ecNumber>
    </recommendedName>
</protein>
<dbReference type="CDD" id="cd02440">
    <property type="entry name" value="AdoMet_MTases"/>
    <property type="match status" value="1"/>
</dbReference>
<keyword evidence="8" id="KW-1133">Transmembrane helix</keyword>
<dbReference type="InterPro" id="IPR026170">
    <property type="entry name" value="FAM173A/B"/>
</dbReference>
<keyword evidence="4" id="KW-0489">Methyltransferase</keyword>
<sequence length="204" mass="23424">MLVFSLTPEYYAAYVLYNHTMLVFTNVFFILLLLGLCAWMLDQFQTLVTMEAPWVKTPNEVLDQIAEKITIKPGDIVYDLGCGDAQVLIQLAKKNPNATFIGVEKLNYVCALAWLKIKKAGLHNVIIKKGDLYKLSIKDATHIYLWIYPQMVNKILPKLERELTQGVTVYSMDFPFHGKDPVAVYDLSGVKNKSYARKLFEYRF</sequence>
<comment type="caution">
    <text evidence="9">The sequence shown here is derived from an EMBL/GenBank/DDBJ whole genome shotgun (WGS) entry which is preliminary data.</text>
</comment>
<dbReference type="InterPro" id="IPR003358">
    <property type="entry name" value="tRNA_(Gua-N-7)_MeTrfase_Trmb"/>
</dbReference>
<evidence type="ECO:0000256" key="5">
    <source>
        <dbReference type="ARBA" id="ARBA00022679"/>
    </source>
</evidence>
<dbReference type="PANTHER" id="PTHR13610">
    <property type="entry name" value="METHYLTRANSFERASE DOMAIN-CONTAINING PROTEIN"/>
    <property type="match status" value="1"/>
</dbReference>
<keyword evidence="8" id="KW-0812">Transmembrane</keyword>
<evidence type="ECO:0000256" key="6">
    <source>
        <dbReference type="ARBA" id="ARBA00022691"/>
    </source>
</evidence>
<dbReference type="GO" id="GO:0008176">
    <property type="term" value="F:tRNA (guanine(46)-N7)-methyltransferase activity"/>
    <property type="evidence" value="ECO:0007669"/>
    <property type="project" value="UniProtKB-EC"/>
</dbReference>
<evidence type="ECO:0000313" key="10">
    <source>
        <dbReference type="Proteomes" id="UP000176614"/>
    </source>
</evidence>
<keyword evidence="6" id="KW-0949">S-adenosyl-L-methionine</keyword>
<dbReference type="PANTHER" id="PTHR13610:SF11">
    <property type="entry name" value="METHYLTRANSFERASE DOMAIN-CONTAINING PROTEIN"/>
    <property type="match status" value="1"/>
</dbReference>